<evidence type="ECO:0000256" key="6">
    <source>
        <dbReference type="ARBA" id="ARBA00023098"/>
    </source>
</evidence>
<dbReference type="SUPFAM" id="SSF57850">
    <property type="entry name" value="RING/U-box"/>
    <property type="match status" value="1"/>
</dbReference>
<keyword evidence="5 10" id="KW-1133">Transmembrane helix</keyword>
<keyword evidence="8" id="KW-0012">Acyltransferase</keyword>
<dbReference type="GO" id="GO:0006629">
    <property type="term" value="P:lipid metabolic process"/>
    <property type="evidence" value="ECO:0007669"/>
    <property type="project" value="UniProtKB-KW"/>
</dbReference>
<dbReference type="InterPro" id="IPR044851">
    <property type="entry name" value="Wax_synthase"/>
</dbReference>
<feature type="transmembrane region" description="Helical" evidence="10">
    <location>
        <begin position="431"/>
        <end position="449"/>
    </location>
</feature>
<dbReference type="PANTHER" id="PTHR31595">
    <property type="entry name" value="LONG-CHAIN-ALCOHOL O-FATTY-ACYLTRANSFERASE 3-RELATED"/>
    <property type="match status" value="1"/>
</dbReference>
<dbReference type="InterPro" id="IPR001841">
    <property type="entry name" value="Znf_RING"/>
</dbReference>
<evidence type="ECO:0000313" key="12">
    <source>
        <dbReference type="EMBL" id="TXG55882.1"/>
    </source>
</evidence>
<evidence type="ECO:0000256" key="5">
    <source>
        <dbReference type="ARBA" id="ARBA00022989"/>
    </source>
</evidence>
<name>A0A5C7HHN7_9ROSI</name>
<feature type="transmembrane region" description="Helical" evidence="10">
    <location>
        <begin position="455"/>
        <end position="474"/>
    </location>
</feature>
<dbReference type="Proteomes" id="UP000323000">
    <property type="component" value="Chromosome 8"/>
</dbReference>
<dbReference type="PANTHER" id="PTHR31595:SF46">
    <property type="entry name" value="ACYL-COA--STEROL O-ACYLTRANSFERASE 1"/>
    <property type="match status" value="1"/>
</dbReference>
<keyword evidence="7 10" id="KW-0472">Membrane</keyword>
<comment type="similarity">
    <text evidence="2">Belongs to the wax synthase family.</text>
</comment>
<keyword evidence="6" id="KW-0443">Lipid metabolism</keyword>
<reference evidence="13" key="1">
    <citation type="journal article" date="2019" name="Gigascience">
        <title>De novo genome assembly of the endangered Acer yangbiense, a plant species with extremely small populations endemic to Yunnan Province, China.</title>
        <authorList>
            <person name="Yang J."/>
            <person name="Wariss H.M."/>
            <person name="Tao L."/>
            <person name="Zhang R."/>
            <person name="Yun Q."/>
            <person name="Hollingsworth P."/>
            <person name="Dao Z."/>
            <person name="Luo G."/>
            <person name="Guo H."/>
            <person name="Ma Y."/>
            <person name="Sun W."/>
        </authorList>
    </citation>
    <scope>NUCLEOTIDE SEQUENCE [LARGE SCALE GENOMIC DNA]</scope>
    <source>
        <strain evidence="13">cv. Malutang</strain>
    </source>
</reference>
<evidence type="ECO:0000259" key="11">
    <source>
        <dbReference type="PROSITE" id="PS50164"/>
    </source>
</evidence>
<dbReference type="InterPro" id="IPR013083">
    <property type="entry name" value="Znf_RING/FYVE/PHD"/>
</dbReference>
<keyword evidence="4 10" id="KW-0812">Transmembrane</keyword>
<evidence type="ECO:0000256" key="4">
    <source>
        <dbReference type="ARBA" id="ARBA00022692"/>
    </source>
</evidence>
<dbReference type="Pfam" id="PF01541">
    <property type="entry name" value="GIY-YIG"/>
    <property type="match status" value="1"/>
</dbReference>
<evidence type="ECO:0000256" key="3">
    <source>
        <dbReference type="ARBA" id="ARBA00022679"/>
    </source>
</evidence>
<feature type="transmembrane region" description="Helical" evidence="10">
    <location>
        <begin position="732"/>
        <end position="751"/>
    </location>
</feature>
<evidence type="ECO:0000256" key="9">
    <source>
        <dbReference type="SAM" id="MobiDB-lite"/>
    </source>
</evidence>
<feature type="region of interest" description="Disordered" evidence="9">
    <location>
        <begin position="1"/>
        <end position="49"/>
    </location>
</feature>
<comment type="caution">
    <text evidence="12">The sequence shown here is derived from an EMBL/GenBank/DDBJ whole genome shotgun (WGS) entry which is preliminary data.</text>
</comment>
<evidence type="ECO:0000256" key="8">
    <source>
        <dbReference type="ARBA" id="ARBA00023315"/>
    </source>
</evidence>
<dbReference type="AlphaFoldDB" id="A0A5C7HHN7"/>
<dbReference type="InterPro" id="IPR032805">
    <property type="entry name" value="Wax_synthase_dom"/>
</dbReference>
<protein>
    <recommendedName>
        <fullName evidence="11">GIY-YIG domain-containing protein</fullName>
    </recommendedName>
</protein>
<evidence type="ECO:0000256" key="1">
    <source>
        <dbReference type="ARBA" id="ARBA00004141"/>
    </source>
</evidence>
<dbReference type="PROSITE" id="PS50164">
    <property type="entry name" value="GIY_YIG"/>
    <property type="match status" value="1"/>
</dbReference>
<keyword evidence="3" id="KW-0808">Transferase</keyword>
<sequence length="784" mass="89540">MMLSRTFRSVKHTNPNSSKDSKLSPSSSNLSTKSQSQSPPSSPNSEPKSRSWSVYLILSTNIPIKTYVGVTTDFSRRLKQHNGELKGGAKASRIGRPWVSACIIRGFHDQSEVIVIEKEELQPSKCFFDMWQHHQTDFWAMGDHPHKFDVQLCIDFVVEYLPHHYNMNVRLEKMCVLLDRRDLVDVDGLKVRETISKMFKYTALVTESELEKIMRIVSSKAKKIDVDSCNVGRDAARLGQERLELLKRRIPALDSAIAGLDKVVYNMGSCSEERCAIYLSGFGAGEEIRRTPCVHDFHGTCIANWPKRSHLCPLYRFSCRFVRTQRLCARSRKTDCSSVIENAELMQPREGHVKLVIRQLGLNPLDCIDAELLIYVLNNKCPTCTDVPSLGSANTQVMYCLPKVHALLIIRKKKMELEFYHKKMEDELKNFMMLWLIVLPSLCYCYVIGNKISKGIKRLLFVLPIIVIFMYLPLNLYSFHLNFLTFFSIAWLCNSKLLLFAFGKGPLSSDPSMSLPVFLAVASLPIKLQQNPPLNIQNKEHPSPENPKNVSPILIYAIKGPLLAIVVYITTNYSVYITANYSVYIYQKILSCITCLQYYLQYEMTLALISALAGALLGLELEPNFNEPYLSTSLQNFWGRRWNLMASNILRLTVHQPTKKMFARVLGHRWATPLAVMVTFSASGLIHELMFYHLLRVKPTGEATCYFLIHGMCVVVEIELKKTFKKWNFPWLISVLLTLGFVLVTTAWPFFSPMKRCKAYVRALHEYEAVAAFFNDAILCFGIM</sequence>
<accession>A0A5C7HHN7</accession>
<feature type="transmembrane region" description="Helical" evidence="10">
    <location>
        <begin position="553"/>
        <end position="577"/>
    </location>
</feature>
<feature type="compositionally biased region" description="Low complexity" evidence="9">
    <location>
        <begin position="14"/>
        <end position="49"/>
    </location>
</feature>
<dbReference type="InterPro" id="IPR000305">
    <property type="entry name" value="GIY-YIG_endonuc"/>
</dbReference>
<dbReference type="Gene3D" id="3.40.1440.10">
    <property type="entry name" value="GIY-YIG endonuclease"/>
    <property type="match status" value="1"/>
</dbReference>
<dbReference type="GO" id="GO:0016020">
    <property type="term" value="C:membrane"/>
    <property type="evidence" value="ECO:0007669"/>
    <property type="project" value="UniProtKB-SubCell"/>
</dbReference>
<feature type="domain" description="GIY-YIG" evidence="11">
    <location>
        <begin position="50"/>
        <end position="130"/>
    </location>
</feature>
<organism evidence="12 13">
    <name type="scientific">Acer yangbiense</name>
    <dbReference type="NCBI Taxonomy" id="1000413"/>
    <lineage>
        <taxon>Eukaryota</taxon>
        <taxon>Viridiplantae</taxon>
        <taxon>Streptophyta</taxon>
        <taxon>Embryophyta</taxon>
        <taxon>Tracheophyta</taxon>
        <taxon>Spermatophyta</taxon>
        <taxon>Magnoliopsida</taxon>
        <taxon>eudicotyledons</taxon>
        <taxon>Gunneridae</taxon>
        <taxon>Pentapetalae</taxon>
        <taxon>rosids</taxon>
        <taxon>malvids</taxon>
        <taxon>Sapindales</taxon>
        <taxon>Sapindaceae</taxon>
        <taxon>Hippocastanoideae</taxon>
        <taxon>Acereae</taxon>
        <taxon>Acer</taxon>
    </lineage>
</organism>
<dbReference type="OrthoDB" id="1595107at2759"/>
<gene>
    <name evidence="12" type="ORF">EZV62_017195</name>
</gene>
<dbReference type="GO" id="GO:0008374">
    <property type="term" value="F:O-acyltransferase activity"/>
    <property type="evidence" value="ECO:0007669"/>
    <property type="project" value="InterPro"/>
</dbReference>
<evidence type="ECO:0000313" key="13">
    <source>
        <dbReference type="Proteomes" id="UP000323000"/>
    </source>
</evidence>
<proteinExistence type="inferred from homology"/>
<dbReference type="Pfam" id="PF13639">
    <property type="entry name" value="zf-RING_2"/>
    <property type="match status" value="1"/>
</dbReference>
<evidence type="ECO:0000256" key="7">
    <source>
        <dbReference type="ARBA" id="ARBA00023136"/>
    </source>
</evidence>
<dbReference type="Pfam" id="PF13813">
    <property type="entry name" value="MBOAT_2"/>
    <property type="match status" value="1"/>
</dbReference>
<evidence type="ECO:0000256" key="2">
    <source>
        <dbReference type="ARBA" id="ARBA00007282"/>
    </source>
</evidence>
<dbReference type="EMBL" id="VAHF01000008">
    <property type="protein sequence ID" value="TXG55882.1"/>
    <property type="molecule type" value="Genomic_DNA"/>
</dbReference>
<keyword evidence="13" id="KW-1185">Reference proteome</keyword>
<dbReference type="InterPro" id="IPR035901">
    <property type="entry name" value="GIY-YIG_endonuc_sf"/>
</dbReference>
<comment type="subcellular location">
    <subcellularLocation>
        <location evidence="1">Membrane</location>
        <topology evidence="1">Multi-pass membrane protein</topology>
    </subcellularLocation>
</comment>
<feature type="transmembrane region" description="Helical" evidence="10">
    <location>
        <begin position="670"/>
        <end position="691"/>
    </location>
</feature>
<dbReference type="Gene3D" id="3.30.40.10">
    <property type="entry name" value="Zinc/RING finger domain, C3HC4 (zinc finger)"/>
    <property type="match status" value="1"/>
</dbReference>
<evidence type="ECO:0000256" key="10">
    <source>
        <dbReference type="SAM" id="Phobius"/>
    </source>
</evidence>